<dbReference type="GO" id="GO:0003682">
    <property type="term" value="F:chromatin binding"/>
    <property type="evidence" value="ECO:0007669"/>
    <property type="project" value="TreeGrafter"/>
</dbReference>
<evidence type="ECO:0000256" key="1">
    <source>
        <dbReference type="ARBA" id="ARBA00004123"/>
    </source>
</evidence>
<evidence type="ECO:0000313" key="6">
    <source>
        <dbReference type="Proteomes" id="UP000664521"/>
    </source>
</evidence>
<evidence type="ECO:0000256" key="3">
    <source>
        <dbReference type="SAM" id="MobiDB-lite"/>
    </source>
</evidence>
<dbReference type="GO" id="GO:0030892">
    <property type="term" value="C:mitotic cohesin complex"/>
    <property type="evidence" value="ECO:0007669"/>
    <property type="project" value="TreeGrafter"/>
</dbReference>
<feature type="compositionally biased region" description="Basic and acidic residues" evidence="3">
    <location>
        <begin position="470"/>
        <end position="488"/>
    </location>
</feature>
<feature type="domain" description="Rad21/Rec8-like protein N-terminal" evidence="4">
    <location>
        <begin position="86"/>
        <end position="130"/>
    </location>
</feature>
<evidence type="ECO:0000256" key="2">
    <source>
        <dbReference type="ARBA" id="ARBA00023242"/>
    </source>
</evidence>
<keyword evidence="2" id="KW-0539">Nucleus</keyword>
<dbReference type="OrthoDB" id="5427633at2759"/>
<reference evidence="5" key="1">
    <citation type="submission" date="2021-03" db="EMBL/GenBank/DDBJ databases">
        <authorList>
            <person name="Tagirdzhanova G."/>
        </authorList>
    </citation>
    <scope>NUCLEOTIDE SEQUENCE</scope>
</reference>
<feature type="region of interest" description="Disordered" evidence="3">
    <location>
        <begin position="166"/>
        <end position="224"/>
    </location>
</feature>
<feature type="region of interest" description="Disordered" evidence="3">
    <location>
        <begin position="581"/>
        <end position="607"/>
    </location>
</feature>
<dbReference type="PANTHER" id="PTHR12585">
    <property type="entry name" value="SCC1 / RAD21 FAMILY MEMBER"/>
    <property type="match status" value="1"/>
</dbReference>
<organism evidence="5 6">
    <name type="scientific">Heterodermia speciosa</name>
    <dbReference type="NCBI Taxonomy" id="116794"/>
    <lineage>
        <taxon>Eukaryota</taxon>
        <taxon>Fungi</taxon>
        <taxon>Dikarya</taxon>
        <taxon>Ascomycota</taxon>
        <taxon>Pezizomycotina</taxon>
        <taxon>Lecanoromycetes</taxon>
        <taxon>OSLEUM clade</taxon>
        <taxon>Lecanoromycetidae</taxon>
        <taxon>Caliciales</taxon>
        <taxon>Physciaceae</taxon>
        <taxon>Heterodermia</taxon>
    </lineage>
</organism>
<feature type="compositionally biased region" description="Low complexity" evidence="3">
    <location>
        <begin position="339"/>
        <end position="354"/>
    </location>
</feature>
<dbReference type="GO" id="GO:0005634">
    <property type="term" value="C:nucleus"/>
    <property type="evidence" value="ECO:0007669"/>
    <property type="project" value="UniProtKB-SubCell"/>
</dbReference>
<dbReference type="InterPro" id="IPR039781">
    <property type="entry name" value="Rad21/Rec8-like"/>
</dbReference>
<protein>
    <recommendedName>
        <fullName evidence="4">Rad21/Rec8-like protein N-terminal domain-containing protein</fullName>
    </recommendedName>
</protein>
<dbReference type="Proteomes" id="UP000664521">
    <property type="component" value="Unassembled WGS sequence"/>
</dbReference>
<dbReference type="CDD" id="cd21789">
    <property type="entry name" value="Rad21_Rec8_M_SpRec8p-like"/>
    <property type="match status" value="1"/>
</dbReference>
<evidence type="ECO:0000313" key="5">
    <source>
        <dbReference type="EMBL" id="CAF9912335.1"/>
    </source>
</evidence>
<name>A0A8H3IDV8_9LECA</name>
<feature type="compositionally biased region" description="Low complexity" evidence="3">
    <location>
        <begin position="168"/>
        <end position="199"/>
    </location>
</feature>
<comment type="subcellular location">
    <subcellularLocation>
        <location evidence="1">Nucleus</location>
    </subcellularLocation>
</comment>
<evidence type="ECO:0000259" key="4">
    <source>
        <dbReference type="Pfam" id="PF04825"/>
    </source>
</evidence>
<dbReference type="GO" id="GO:0007064">
    <property type="term" value="P:mitotic sister chromatid cohesion"/>
    <property type="evidence" value="ECO:0007669"/>
    <property type="project" value="TreeGrafter"/>
</dbReference>
<sequence length="766" mass="81825">MFYSHEILTSREGGVATVWLVATLGSRSILKKVNRKAIVEVNIQKTCDIIISPEAPMALRLQSNLLCGSPRLHARRQLLTSLYSSYGVSRVYSQQCGYVLTDARTFQSNMRQLLKSLRTSELDPQAGKARPDQLIVQDDPAFLPELALPGLDIDLSTLDISTDDSSRRSSLLHPLSQGSSFSSSHQSDESMPGLIIPSSGTGGGGSIGGFVLPGDDRSSAQRTSRMRSILGEQDEGFDLDPGFTFDEQGDIVFNDAGVPVQPDPASRPVRLGSDSAMSARVRQEIEEGMQAGQFDLGDQMNLDLDIDLPRLDDNQGILPEGEAFPTTGPQPPAETGFLRSSSEAPQESSESAEAPARRRVPAPKYLPMDQVRSLRNNDLASWNNNYLLNMAEAAQAKQQRKVTVLAKKNAAFFVYSTGIGGVGQGLGDSKLPSPLGMFAGDRLMAALTGFEPAPAGRKRSHAEEEEHESDSEGRRVRVREDDGDEVGRGDNLALGEEDTMDMGLGIQGDDVSLLQDNILRWLTSSQDVEVGRHAVPALEDYSSQMPWNTTASALGSHAGSIARSQAGPIIGGAPSSIGGFASSAGGSAGPVTGSHDRRSRRLTSASPLLGRGRERFSSLDLPIPEAEDVAGPGGASLDPLNDFQLYDPVAGVSTQTALGSQWMRATLDAESKNFLEFVKSEIAIRPPVVRGAEGEEEAEDELAVGEEGVVGASEILFEELLPPARHPKLVAAQALLHVLALATKGLVTVSQRVDYGPIRLGIGQGI</sequence>
<accession>A0A8H3IDV8</accession>
<keyword evidence="6" id="KW-1185">Reference proteome</keyword>
<dbReference type="AlphaFoldDB" id="A0A8H3IDV8"/>
<proteinExistence type="predicted"/>
<feature type="region of interest" description="Disordered" evidence="3">
    <location>
        <begin position="316"/>
        <end position="361"/>
    </location>
</feature>
<dbReference type="PANTHER" id="PTHR12585:SF70">
    <property type="entry name" value="RAD21_REC8 N TERMINAL DOMAIN PROTEIN (AFU_ORTHOLOGUE AFUA_6G02900)"/>
    <property type="match status" value="1"/>
</dbReference>
<gene>
    <name evidence="5" type="ORF">HETSPECPRED_000910</name>
</gene>
<feature type="domain" description="Rad21/Rec8-like protein N-terminal" evidence="4">
    <location>
        <begin position="1"/>
        <end position="76"/>
    </location>
</feature>
<comment type="caution">
    <text evidence="5">The sequence shown here is derived from an EMBL/GenBank/DDBJ whole genome shotgun (WGS) entry which is preliminary data.</text>
</comment>
<feature type="region of interest" description="Disordered" evidence="3">
    <location>
        <begin position="453"/>
        <end position="495"/>
    </location>
</feature>
<dbReference type="InterPro" id="IPR006910">
    <property type="entry name" value="Rad21_Rec8_N"/>
</dbReference>
<dbReference type="EMBL" id="CAJPDS010000011">
    <property type="protein sequence ID" value="CAF9912335.1"/>
    <property type="molecule type" value="Genomic_DNA"/>
</dbReference>
<dbReference type="Pfam" id="PF04825">
    <property type="entry name" value="Rad21_Rec8_N"/>
    <property type="match status" value="2"/>
</dbReference>